<protein>
    <submittedName>
        <fullName evidence="2">Uncharacterized protein</fullName>
    </submittedName>
</protein>
<dbReference type="Gene3D" id="3.40.50.720">
    <property type="entry name" value="NAD(P)-binding Rossmann-like Domain"/>
    <property type="match status" value="1"/>
</dbReference>
<proteinExistence type="predicted"/>
<dbReference type="AlphaFoldDB" id="A0AAV2E026"/>
<organism evidence="2 3">
    <name type="scientific">Linum trigynum</name>
    <dbReference type="NCBI Taxonomy" id="586398"/>
    <lineage>
        <taxon>Eukaryota</taxon>
        <taxon>Viridiplantae</taxon>
        <taxon>Streptophyta</taxon>
        <taxon>Embryophyta</taxon>
        <taxon>Tracheophyta</taxon>
        <taxon>Spermatophyta</taxon>
        <taxon>Magnoliopsida</taxon>
        <taxon>eudicotyledons</taxon>
        <taxon>Gunneridae</taxon>
        <taxon>Pentapetalae</taxon>
        <taxon>rosids</taxon>
        <taxon>fabids</taxon>
        <taxon>Malpighiales</taxon>
        <taxon>Linaceae</taxon>
        <taxon>Linum</taxon>
    </lineage>
</organism>
<dbReference type="InterPro" id="IPR036291">
    <property type="entry name" value="NAD(P)-bd_dom_sf"/>
</dbReference>
<evidence type="ECO:0000313" key="3">
    <source>
        <dbReference type="Proteomes" id="UP001497516"/>
    </source>
</evidence>
<keyword evidence="3" id="KW-1185">Reference proteome</keyword>
<evidence type="ECO:0000256" key="1">
    <source>
        <dbReference type="SAM" id="MobiDB-lite"/>
    </source>
</evidence>
<dbReference type="SUPFAM" id="SSF51735">
    <property type="entry name" value="NAD(P)-binding Rossmann-fold domains"/>
    <property type="match status" value="1"/>
</dbReference>
<evidence type="ECO:0000313" key="2">
    <source>
        <dbReference type="EMBL" id="CAL1379013.1"/>
    </source>
</evidence>
<dbReference type="Proteomes" id="UP001497516">
    <property type="component" value="Chromosome 3"/>
</dbReference>
<gene>
    <name evidence="2" type="ORF">LTRI10_LOCUS20560</name>
</gene>
<dbReference type="EMBL" id="OZ034816">
    <property type="protein sequence ID" value="CAL1379013.1"/>
    <property type="molecule type" value="Genomic_DNA"/>
</dbReference>
<accession>A0AAV2E026</accession>
<sequence>MQEGRWSLKGMTALVTGGSRGIGLQLWRNLLDSGPGSIHVPETSKTSTRGCLNGRTKGFKSPPPSVT</sequence>
<reference evidence="2 3" key="1">
    <citation type="submission" date="2024-04" db="EMBL/GenBank/DDBJ databases">
        <authorList>
            <person name="Fracassetti M."/>
        </authorList>
    </citation>
    <scope>NUCLEOTIDE SEQUENCE [LARGE SCALE GENOMIC DNA]</scope>
</reference>
<name>A0AAV2E026_9ROSI</name>
<feature type="region of interest" description="Disordered" evidence="1">
    <location>
        <begin position="33"/>
        <end position="67"/>
    </location>
</feature>